<keyword evidence="9 13" id="KW-0547">Nucleotide-binding</keyword>
<evidence type="ECO:0000256" key="1">
    <source>
        <dbReference type="ARBA" id="ARBA00004496"/>
    </source>
</evidence>
<dbReference type="Gene3D" id="3.90.870.10">
    <property type="entry name" value="DHBP synthase"/>
    <property type="match status" value="1"/>
</dbReference>
<reference evidence="16 17" key="1">
    <citation type="submission" date="2016-11" db="EMBL/GenBank/DDBJ databases">
        <authorList>
            <person name="Jaros S."/>
            <person name="Januszkiewicz K."/>
            <person name="Wedrychowicz H."/>
        </authorList>
    </citation>
    <scope>NUCLEOTIDE SEQUENCE [LARGE SCALE GENOMIC DNA]</scope>
    <source>
        <strain evidence="16 17">DSM 14828</strain>
    </source>
</reference>
<dbReference type="EC" id="2.7.7.87" evidence="3 13"/>
<dbReference type="InterPro" id="IPR017945">
    <property type="entry name" value="DHBP_synth_RibB-like_a/b_dom"/>
</dbReference>
<evidence type="ECO:0000256" key="2">
    <source>
        <dbReference type="ARBA" id="ARBA00007663"/>
    </source>
</evidence>
<comment type="catalytic activity">
    <reaction evidence="12 13">
        <text>L-threonine + hydrogencarbonate + ATP = L-threonylcarbamoyladenylate + diphosphate + H2O</text>
        <dbReference type="Rhea" id="RHEA:36407"/>
        <dbReference type="ChEBI" id="CHEBI:15377"/>
        <dbReference type="ChEBI" id="CHEBI:17544"/>
        <dbReference type="ChEBI" id="CHEBI:30616"/>
        <dbReference type="ChEBI" id="CHEBI:33019"/>
        <dbReference type="ChEBI" id="CHEBI:57926"/>
        <dbReference type="ChEBI" id="CHEBI:73682"/>
        <dbReference type="EC" id="2.7.7.87"/>
    </reaction>
</comment>
<dbReference type="PIRSF" id="PIRSF004930">
    <property type="entry name" value="Tln_factor_SUA5"/>
    <property type="match status" value="1"/>
</dbReference>
<dbReference type="EMBL" id="FQTU01000011">
    <property type="protein sequence ID" value="SHE99974.1"/>
    <property type="molecule type" value="Genomic_DNA"/>
</dbReference>
<comment type="function">
    <text evidence="13">Required for the formation of a threonylcarbamoyl group on adenosine at position 37 (t(6)A37) in tRNAs that read codons beginning with adenine.</text>
</comment>
<dbReference type="PANTHER" id="PTHR17490">
    <property type="entry name" value="SUA5"/>
    <property type="match status" value="1"/>
</dbReference>
<dbReference type="Pfam" id="PF03481">
    <property type="entry name" value="Sua5_C"/>
    <property type="match status" value="1"/>
</dbReference>
<accession>A0A1M4Y2B8</accession>
<keyword evidence="5 13" id="KW-0963">Cytoplasm</keyword>
<feature type="binding site" evidence="14">
    <location>
        <position position="72"/>
    </location>
    <ligand>
        <name>L-threonine</name>
        <dbReference type="ChEBI" id="CHEBI:57926"/>
    </ligand>
</feature>
<evidence type="ECO:0000256" key="5">
    <source>
        <dbReference type="ARBA" id="ARBA00022490"/>
    </source>
</evidence>
<evidence type="ECO:0000256" key="11">
    <source>
        <dbReference type="ARBA" id="ARBA00029774"/>
    </source>
</evidence>
<feature type="binding site" evidence="14">
    <location>
        <position position="63"/>
    </location>
    <ligand>
        <name>ATP</name>
        <dbReference type="ChEBI" id="CHEBI:30616"/>
    </ligand>
</feature>
<feature type="binding site" evidence="14">
    <location>
        <position position="146"/>
    </location>
    <ligand>
        <name>L-threonine</name>
        <dbReference type="ChEBI" id="CHEBI:57926"/>
    </ligand>
</feature>
<name>A0A1M4Y2B8_9FIRM</name>
<dbReference type="InterPro" id="IPR010923">
    <property type="entry name" value="T(6)A37_SUA5"/>
</dbReference>
<dbReference type="OrthoDB" id="9814580at2"/>
<keyword evidence="7 13" id="KW-0819">tRNA processing</keyword>
<dbReference type="GO" id="GO:0005524">
    <property type="term" value="F:ATP binding"/>
    <property type="evidence" value="ECO:0007669"/>
    <property type="project" value="UniProtKB-UniRule"/>
</dbReference>
<dbReference type="SUPFAM" id="SSF55821">
    <property type="entry name" value="YrdC/RibB"/>
    <property type="match status" value="1"/>
</dbReference>
<feature type="binding site" evidence="14">
    <location>
        <position position="186"/>
    </location>
    <ligand>
        <name>L-threonine</name>
        <dbReference type="ChEBI" id="CHEBI:57926"/>
    </ligand>
</feature>
<proteinExistence type="inferred from homology"/>
<dbReference type="InterPro" id="IPR005145">
    <property type="entry name" value="Sua5_C"/>
</dbReference>
<keyword evidence="10 13" id="KW-0067">ATP-binding</keyword>
<feature type="binding site" evidence="14">
    <location>
        <position position="156"/>
    </location>
    <ligand>
        <name>ATP</name>
        <dbReference type="ChEBI" id="CHEBI:30616"/>
    </ligand>
</feature>
<dbReference type="InterPro" id="IPR050156">
    <property type="entry name" value="TC-AMP_synthase_SUA5"/>
</dbReference>
<dbReference type="AlphaFoldDB" id="A0A1M4Y2B8"/>
<dbReference type="GO" id="GO:0005737">
    <property type="term" value="C:cytoplasm"/>
    <property type="evidence" value="ECO:0007669"/>
    <property type="project" value="UniProtKB-SubCell"/>
</dbReference>
<feature type="binding site" evidence="14">
    <location>
        <position position="40"/>
    </location>
    <ligand>
        <name>L-threonine</name>
        <dbReference type="ChEBI" id="CHEBI:57926"/>
    </ligand>
</feature>
<dbReference type="PROSITE" id="PS51163">
    <property type="entry name" value="YRDC"/>
    <property type="match status" value="1"/>
</dbReference>
<evidence type="ECO:0000256" key="8">
    <source>
        <dbReference type="ARBA" id="ARBA00022695"/>
    </source>
</evidence>
<organism evidence="16 17">
    <name type="scientific">Alkalibacter saccharofermentans DSM 14828</name>
    <dbReference type="NCBI Taxonomy" id="1120975"/>
    <lineage>
        <taxon>Bacteria</taxon>
        <taxon>Bacillati</taxon>
        <taxon>Bacillota</taxon>
        <taxon>Clostridia</taxon>
        <taxon>Eubacteriales</taxon>
        <taxon>Eubacteriaceae</taxon>
        <taxon>Alkalibacter</taxon>
    </lineage>
</organism>
<evidence type="ECO:0000256" key="3">
    <source>
        <dbReference type="ARBA" id="ARBA00012584"/>
    </source>
</evidence>
<evidence type="ECO:0000313" key="16">
    <source>
        <dbReference type="EMBL" id="SHE99974.1"/>
    </source>
</evidence>
<keyword evidence="8 13" id="KW-0548">Nucleotidyltransferase</keyword>
<evidence type="ECO:0000259" key="15">
    <source>
        <dbReference type="PROSITE" id="PS51163"/>
    </source>
</evidence>
<feature type="domain" description="YrdC-like" evidence="15">
    <location>
        <begin position="18"/>
        <end position="204"/>
    </location>
</feature>
<dbReference type="InterPro" id="IPR006070">
    <property type="entry name" value="Sua5-like_dom"/>
</dbReference>
<evidence type="ECO:0000256" key="4">
    <source>
        <dbReference type="ARBA" id="ARBA00015492"/>
    </source>
</evidence>
<sequence length="354" mass="38305">MTQIIDIDGKNLDKSSETEKLVKAAGIIKSGGTVVFPTETVYGLGANGLDPESVKKIFAAKGRPSDNPMILHISDMGMLGEIAVGISDKAKELIAKYWPGPLTLVLKKSDKVPHEATGGLDTVAVRMPSHPVALKLIALAGVPIAAPSANISGKPSPTLSKHVIEDLNGKVDMILAGDQTEIGLESTVIDLVEDNPVLLRPGSISLKQLEEVLGDVKVDKSISQKVEKGQEVRSPGMKYRHYAPKGDMVLVKGDIERVIYTIKHLLGDAGKEGQRTVAIVPEEYIEQFIEIKALNMGSIKRPEEIMTRLYSCLRECDEYGAQMVAAPYFENEDEFMAVNNRLSKAAGHNVIQAD</sequence>
<evidence type="ECO:0000256" key="12">
    <source>
        <dbReference type="ARBA" id="ARBA00048366"/>
    </source>
</evidence>
<feature type="binding site" evidence="14">
    <location>
        <position position="148"/>
    </location>
    <ligand>
        <name>ATP</name>
        <dbReference type="ChEBI" id="CHEBI:30616"/>
    </ligand>
</feature>
<evidence type="ECO:0000256" key="14">
    <source>
        <dbReference type="PIRSR" id="PIRSR004930-1"/>
    </source>
</evidence>
<protein>
    <recommendedName>
        <fullName evidence="4 13">Threonylcarbamoyl-AMP synthase</fullName>
        <shortName evidence="13">TC-AMP synthase</shortName>
        <ecNumber evidence="3 13">2.7.7.87</ecNumber>
    </recommendedName>
    <alternativeName>
        <fullName evidence="11 13">L-threonylcarbamoyladenylate synthase</fullName>
    </alternativeName>
</protein>
<feature type="binding site" evidence="14">
    <location>
        <position position="242"/>
    </location>
    <ligand>
        <name>ATP</name>
        <dbReference type="ChEBI" id="CHEBI:30616"/>
    </ligand>
</feature>
<evidence type="ECO:0000256" key="7">
    <source>
        <dbReference type="ARBA" id="ARBA00022694"/>
    </source>
</evidence>
<evidence type="ECO:0000256" key="10">
    <source>
        <dbReference type="ARBA" id="ARBA00022840"/>
    </source>
</evidence>
<dbReference type="Gene3D" id="3.40.50.11030">
    <property type="entry name" value="Threonylcarbamoyl-AMP synthase, C-terminal domain"/>
    <property type="match status" value="1"/>
</dbReference>
<dbReference type="Pfam" id="PF01300">
    <property type="entry name" value="Sua5_yciO_yrdC"/>
    <property type="match status" value="1"/>
</dbReference>
<keyword evidence="6 13" id="KW-0808">Transferase</keyword>
<dbReference type="PANTHER" id="PTHR17490:SF16">
    <property type="entry name" value="THREONYLCARBAMOYL-AMP SYNTHASE"/>
    <property type="match status" value="1"/>
</dbReference>
<keyword evidence="17" id="KW-1185">Reference proteome</keyword>
<evidence type="ECO:0000256" key="6">
    <source>
        <dbReference type="ARBA" id="ARBA00022679"/>
    </source>
</evidence>
<feature type="binding site" evidence="14">
    <location>
        <position position="67"/>
    </location>
    <ligand>
        <name>ATP</name>
        <dbReference type="ChEBI" id="CHEBI:30616"/>
    </ligand>
</feature>
<dbReference type="RefSeq" id="WP_073270982.1">
    <property type="nucleotide sequence ID" value="NZ_FQTU01000011.1"/>
</dbReference>
<evidence type="ECO:0000256" key="9">
    <source>
        <dbReference type="ARBA" id="ARBA00022741"/>
    </source>
</evidence>
<evidence type="ECO:0000256" key="13">
    <source>
        <dbReference type="PIRNR" id="PIRNR004930"/>
    </source>
</evidence>
<dbReference type="GO" id="GO:0000049">
    <property type="term" value="F:tRNA binding"/>
    <property type="evidence" value="ECO:0007669"/>
    <property type="project" value="TreeGrafter"/>
</dbReference>
<dbReference type="NCBIfam" id="TIGR00057">
    <property type="entry name" value="L-threonylcarbamoyladenylate synthase"/>
    <property type="match status" value="1"/>
</dbReference>
<dbReference type="STRING" id="1120975.SAMN02746064_01672"/>
<dbReference type="InterPro" id="IPR038385">
    <property type="entry name" value="Sua5/YwlC_C"/>
</dbReference>
<dbReference type="Proteomes" id="UP000184251">
    <property type="component" value="Unassembled WGS sequence"/>
</dbReference>
<dbReference type="GO" id="GO:0008033">
    <property type="term" value="P:tRNA processing"/>
    <property type="evidence" value="ECO:0007669"/>
    <property type="project" value="UniProtKB-KW"/>
</dbReference>
<dbReference type="FunFam" id="3.90.870.10:FF:000009">
    <property type="entry name" value="Threonylcarbamoyl-AMP synthase, putative"/>
    <property type="match status" value="1"/>
</dbReference>
<dbReference type="GO" id="GO:0006450">
    <property type="term" value="P:regulation of translational fidelity"/>
    <property type="evidence" value="ECO:0007669"/>
    <property type="project" value="TreeGrafter"/>
</dbReference>
<feature type="binding site" evidence="14">
    <location>
        <position position="200"/>
    </location>
    <ligand>
        <name>ATP</name>
        <dbReference type="ChEBI" id="CHEBI:30616"/>
    </ligand>
</feature>
<feature type="binding site" evidence="14">
    <location>
        <position position="126"/>
    </location>
    <ligand>
        <name>L-threonine</name>
        <dbReference type="ChEBI" id="CHEBI:57926"/>
    </ligand>
</feature>
<evidence type="ECO:0000313" key="17">
    <source>
        <dbReference type="Proteomes" id="UP000184251"/>
    </source>
</evidence>
<gene>
    <name evidence="16" type="ORF">SAMN02746064_01672</name>
</gene>
<dbReference type="GO" id="GO:0061710">
    <property type="term" value="F:L-threonylcarbamoyladenylate synthase"/>
    <property type="evidence" value="ECO:0007669"/>
    <property type="project" value="UniProtKB-EC"/>
</dbReference>
<comment type="similarity">
    <text evidence="2 13">Belongs to the SUA5 family.</text>
</comment>
<feature type="binding site" evidence="14">
    <location>
        <position position="122"/>
    </location>
    <ligand>
        <name>L-threonine</name>
        <dbReference type="ChEBI" id="CHEBI:57926"/>
    </ligand>
</feature>
<dbReference type="GO" id="GO:0003725">
    <property type="term" value="F:double-stranded RNA binding"/>
    <property type="evidence" value="ECO:0007669"/>
    <property type="project" value="UniProtKB-UniRule"/>
</dbReference>
<comment type="subcellular location">
    <subcellularLocation>
        <location evidence="1 13">Cytoplasm</location>
    </subcellularLocation>
</comment>